<reference evidence="2 3" key="1">
    <citation type="journal article" date="2011" name="J. Bacteriol.">
        <title>Genome Sequence of the Ruminal Bacterium Megasphaera elsdenii.</title>
        <authorList>
            <person name="Marx H."/>
            <person name="Graf A.B."/>
            <person name="Tatto N."/>
            <person name="Thallinger G.G."/>
            <person name="Mattanovich D."/>
            <person name="Sauer M."/>
        </authorList>
    </citation>
    <scope>NUCLEOTIDE SEQUENCE [LARGE SCALE GENOMIC DNA]</scope>
    <source>
        <strain evidence="2 3">DSM 20460</strain>
    </source>
</reference>
<protein>
    <submittedName>
        <fullName evidence="2">Uncharacterized protein</fullName>
    </submittedName>
</protein>
<dbReference type="STRING" id="1064535.MELS_1291"/>
<name>G0VPY4_MEGEL</name>
<dbReference type="EMBL" id="HE576794">
    <property type="protein sequence ID" value="CCC73512.1"/>
    <property type="molecule type" value="Genomic_DNA"/>
</dbReference>
<gene>
    <name evidence="2" type="ORF">MELS_1291</name>
</gene>
<proteinExistence type="predicted"/>
<dbReference type="KEGG" id="med:MELS_1291"/>
<evidence type="ECO:0000256" key="1">
    <source>
        <dbReference type="SAM" id="Phobius"/>
    </source>
</evidence>
<dbReference type="RefSeq" id="WP_014016243.1">
    <property type="nucleotide sequence ID" value="NC_015873.1"/>
</dbReference>
<keyword evidence="3" id="KW-1185">Reference proteome</keyword>
<dbReference type="Proteomes" id="UP000010111">
    <property type="component" value="Chromosome"/>
</dbReference>
<keyword evidence="1" id="KW-0812">Transmembrane</keyword>
<sequence>MKCYNHPERDAVGTCVDCGKGLCQEYMDLWTIPVCADCNLKRWQATKHEVFKEFAITAVFAIIGLVFAFQGYNGLFNAIAVIWMMAGVYPGWKMLTRITPNVFLILPLIGWVLYFFIKFFIAMLIGWICLPIRLFKNIRTLKEAKKIEMAIASLK</sequence>
<keyword evidence="1" id="KW-0472">Membrane</keyword>
<organism evidence="2 3">
    <name type="scientific">Megasphaera elsdenii DSM 20460</name>
    <dbReference type="NCBI Taxonomy" id="1064535"/>
    <lineage>
        <taxon>Bacteria</taxon>
        <taxon>Bacillati</taxon>
        <taxon>Bacillota</taxon>
        <taxon>Negativicutes</taxon>
        <taxon>Veillonellales</taxon>
        <taxon>Veillonellaceae</taxon>
        <taxon>Megasphaera</taxon>
    </lineage>
</organism>
<accession>G0VPY4</accession>
<dbReference type="HOGENOM" id="CLU_1745816_0_0_9"/>
<feature type="transmembrane region" description="Helical" evidence="1">
    <location>
        <begin position="50"/>
        <end position="69"/>
    </location>
</feature>
<feature type="transmembrane region" description="Helical" evidence="1">
    <location>
        <begin position="104"/>
        <end position="128"/>
    </location>
</feature>
<dbReference type="AlphaFoldDB" id="G0VPY4"/>
<dbReference type="GeneID" id="97490891"/>
<keyword evidence="1" id="KW-1133">Transmembrane helix</keyword>
<evidence type="ECO:0000313" key="2">
    <source>
        <dbReference type="EMBL" id="CCC73512.1"/>
    </source>
</evidence>
<dbReference type="eggNOG" id="COG4855">
    <property type="taxonomic scope" value="Bacteria"/>
</dbReference>
<evidence type="ECO:0000313" key="3">
    <source>
        <dbReference type="Proteomes" id="UP000010111"/>
    </source>
</evidence>